<sequence>MNFQCRPVLKPIKVFVINPLAPASQLLITKIMSGVVFGNEQLIDLCLIVCASEIKTANAFRLEIESCAYSCTNSTMVTSDLPKSDACEGDVFCFMTNFRNPNRFDFSEEEYKQNFETIYLIIKFATTFKFVKSDYVNNNDGKKTVGEKKRNPIFIADGLVALDILKTMAVDMPPDVLFCPTPITAIAKAVLADYLNVQCNMINELFVWAANDEVFHVEVVKPLVVHGDTDNNSRNQSEMSRKDFLESRSLDSTQFSDSWMKKEFIEKVATSASKNPYGCIYKAAEFGKTLRDIWVTRTRDDGAKVYANIGVISDGSLGTIKGYPYVLPIIFDKGIWSVNSSFVEDTHLKQELKRINKTAKNHHQQLITYCKKFLQDNFTQGLKDEDDSVSMY</sequence>
<dbReference type="GO" id="GO:0016616">
    <property type="term" value="F:oxidoreductase activity, acting on the CH-OH group of donors, NAD or NADP as acceptor"/>
    <property type="evidence" value="ECO:0007669"/>
    <property type="project" value="InterPro"/>
</dbReference>
<dbReference type="Gene3D" id="3.90.110.10">
    <property type="entry name" value="Lactate dehydrogenase/glycoside hydrolase, family 4, C-terminal"/>
    <property type="match status" value="1"/>
</dbReference>
<evidence type="ECO:0000313" key="3">
    <source>
        <dbReference type="RefSeq" id="XP_023934850.2"/>
    </source>
</evidence>
<reference evidence="3" key="1">
    <citation type="submission" date="2025-08" db="UniProtKB">
        <authorList>
            <consortium name="RefSeq"/>
        </authorList>
    </citation>
    <scope>IDENTIFICATION</scope>
</reference>
<dbReference type="RefSeq" id="XP_023934850.2">
    <property type="nucleotide sequence ID" value="XM_024079082.2"/>
</dbReference>
<dbReference type="InterPro" id="IPR010945">
    <property type="entry name" value="Malate_DH_type2"/>
</dbReference>
<evidence type="ECO:0000313" key="2">
    <source>
        <dbReference type="Proteomes" id="UP001652582"/>
    </source>
</evidence>
<evidence type="ECO:0000256" key="1">
    <source>
        <dbReference type="ARBA" id="ARBA00023002"/>
    </source>
</evidence>
<organism evidence="2 3">
    <name type="scientific">Bicyclus anynana</name>
    <name type="common">Squinting bush brown butterfly</name>
    <dbReference type="NCBI Taxonomy" id="110368"/>
    <lineage>
        <taxon>Eukaryota</taxon>
        <taxon>Metazoa</taxon>
        <taxon>Ecdysozoa</taxon>
        <taxon>Arthropoda</taxon>
        <taxon>Hexapoda</taxon>
        <taxon>Insecta</taxon>
        <taxon>Pterygota</taxon>
        <taxon>Neoptera</taxon>
        <taxon>Endopterygota</taxon>
        <taxon>Lepidoptera</taxon>
        <taxon>Glossata</taxon>
        <taxon>Ditrysia</taxon>
        <taxon>Papilionoidea</taxon>
        <taxon>Nymphalidae</taxon>
        <taxon>Satyrinae</taxon>
        <taxon>Satyrini</taxon>
        <taxon>Mycalesina</taxon>
        <taxon>Bicyclus</taxon>
    </lineage>
</organism>
<proteinExistence type="predicted"/>
<dbReference type="KEGG" id="bany:112043598"/>
<dbReference type="OrthoDB" id="7450228at2759"/>
<keyword evidence="1" id="KW-0560">Oxidoreductase</keyword>
<dbReference type="Gene3D" id="3.40.50.720">
    <property type="entry name" value="NAD(P)-binding Rossmann-like Domain"/>
    <property type="match status" value="1"/>
</dbReference>
<dbReference type="PANTHER" id="PTHR23382">
    <property type="entry name" value="MALATE DEHYDROGENASE"/>
    <property type="match status" value="1"/>
</dbReference>
<accession>A0A6J1MHV3</accession>
<name>A0A6J1MHV3_BICAN</name>
<dbReference type="GeneID" id="112043598"/>
<dbReference type="InterPro" id="IPR015955">
    <property type="entry name" value="Lactate_DH/Glyco_Ohase_4_C"/>
</dbReference>
<gene>
    <name evidence="3" type="primary">LOC112043598</name>
</gene>
<dbReference type="Proteomes" id="UP001652582">
    <property type="component" value="Chromosome 10"/>
</dbReference>
<keyword evidence="2" id="KW-1185">Reference proteome</keyword>
<protein>
    <submittedName>
        <fullName evidence="3">Uncharacterized protein LOC112043598</fullName>
    </submittedName>
</protein>
<dbReference type="AlphaFoldDB" id="A0A6J1MHV3"/>